<dbReference type="Gene3D" id="3.90.70.10">
    <property type="entry name" value="Cysteine proteinases"/>
    <property type="match status" value="1"/>
</dbReference>
<feature type="region of interest" description="Disordered" evidence="16">
    <location>
        <begin position="380"/>
        <end position="417"/>
    </location>
</feature>
<feature type="compositionally biased region" description="Polar residues" evidence="16">
    <location>
        <begin position="671"/>
        <end position="685"/>
    </location>
</feature>
<keyword evidence="9" id="KW-0788">Thiol protease</keyword>
<dbReference type="GO" id="GO:0006508">
    <property type="term" value="P:proteolysis"/>
    <property type="evidence" value="ECO:0007669"/>
    <property type="project" value="UniProtKB-KW"/>
</dbReference>
<keyword evidence="7" id="KW-0833">Ubl conjugation pathway</keyword>
<keyword evidence="13" id="KW-0539">Nucleus</keyword>
<evidence type="ECO:0000256" key="1">
    <source>
        <dbReference type="ARBA" id="ARBA00000707"/>
    </source>
</evidence>
<dbReference type="GO" id="GO:0008270">
    <property type="term" value="F:zinc ion binding"/>
    <property type="evidence" value="ECO:0007669"/>
    <property type="project" value="UniProtKB-KW"/>
</dbReference>
<keyword evidence="12" id="KW-0804">Transcription</keyword>
<dbReference type="Pfam" id="PF00443">
    <property type="entry name" value="UCH"/>
    <property type="match status" value="1"/>
</dbReference>
<dbReference type="EC" id="3.4.19.12" evidence="3"/>
<protein>
    <recommendedName>
        <fullName evidence="3">ubiquitinyl hydrolase 1</fullName>
        <ecNumber evidence="3">3.4.19.12</ecNumber>
    </recommendedName>
</protein>
<feature type="domain" description="UBP-type" evidence="18">
    <location>
        <begin position="16"/>
        <end position="114"/>
    </location>
</feature>
<feature type="compositionally biased region" description="Basic residues" evidence="16">
    <location>
        <begin position="239"/>
        <end position="249"/>
    </location>
</feature>
<feature type="region of interest" description="Disordered" evidence="16">
    <location>
        <begin position="666"/>
        <end position="694"/>
    </location>
</feature>
<keyword evidence="10" id="KW-0862">Zinc</keyword>
<name>A0A5J4W2C5_9EUKA</name>
<dbReference type="InterPro" id="IPR018200">
    <property type="entry name" value="USP_CS"/>
</dbReference>
<keyword evidence="5" id="KW-0479">Metal-binding</keyword>
<feature type="compositionally biased region" description="Low complexity" evidence="16">
    <location>
        <begin position="216"/>
        <end position="237"/>
    </location>
</feature>
<dbReference type="OrthoDB" id="289038at2759"/>
<dbReference type="Proteomes" id="UP000324800">
    <property type="component" value="Unassembled WGS sequence"/>
</dbReference>
<evidence type="ECO:0000256" key="16">
    <source>
        <dbReference type="SAM" id="MobiDB-lite"/>
    </source>
</evidence>
<comment type="similarity">
    <text evidence="14">Belongs to the peptidase C19 family. UBP8 subfamily.</text>
</comment>
<evidence type="ECO:0000256" key="10">
    <source>
        <dbReference type="ARBA" id="ARBA00022833"/>
    </source>
</evidence>
<proteinExistence type="inferred from homology"/>
<feature type="compositionally biased region" description="Low complexity" evidence="16">
    <location>
        <begin position="489"/>
        <end position="507"/>
    </location>
</feature>
<dbReference type="GO" id="GO:0016579">
    <property type="term" value="P:protein deubiquitination"/>
    <property type="evidence" value="ECO:0007669"/>
    <property type="project" value="InterPro"/>
</dbReference>
<dbReference type="GO" id="GO:0005634">
    <property type="term" value="C:nucleus"/>
    <property type="evidence" value="ECO:0007669"/>
    <property type="project" value="UniProtKB-SubCell"/>
</dbReference>
<dbReference type="InterPro" id="IPR038765">
    <property type="entry name" value="Papain-like_cys_pep_sf"/>
</dbReference>
<evidence type="ECO:0000256" key="3">
    <source>
        <dbReference type="ARBA" id="ARBA00012759"/>
    </source>
</evidence>
<keyword evidence="11" id="KW-0805">Transcription regulation</keyword>
<evidence type="ECO:0000256" key="2">
    <source>
        <dbReference type="ARBA" id="ARBA00004123"/>
    </source>
</evidence>
<evidence type="ECO:0000256" key="14">
    <source>
        <dbReference type="ARBA" id="ARBA00038490"/>
    </source>
</evidence>
<sequence>MEWLAKDQKFLVNLSIVQKLMLNLRFNLNPIKLHCHSCQATESGLYVCYQCIFICCSKSCLRAHAEKEHHMLFASCSTGRTVCVLCKTVLINNLLTPINLSNISSKIPSAWIHSPSFLAINTHQLPFSNYFPAIRGFQNLGNTCYANATLQCLIHLPLLYRGFLTTSNFVHVPRDYSVDRPCCVCELERLICECHQDYGVSESIKEMNNDYDINEESSTSSSLGSLFSENNNINNINGGRKKDKQKRPERKPIIPSRFLWSILQNHSQLSIGKQFDAYKFLMIVLNQLHSQAKGLLQEDINNLQMDENEDNNNLFINSQQQTNNQQCSCFIHQIFQGTIAQTCVCSNCKHTSVQIQPILVASLPLPTVESVQRNKIRHQLLKRRRKENQERRRLENELERRQKHKHHHVHSKNTSYQHSNYEHNLWSQSEGNQYDRLYKDTEAEKTEDNDVLHDQLYQQQDPHYLFASQSIDPQSQIGINFTHQSLMNPSQQSSVSDTSPKSPSSLSAYDRFNIAQHLQKDALLYSLDDRGGKQRRGDILHFETYSNDASRPGTPQSTILNTSLMQEHIDHNTNQNSQFINPSLLFVENNIDLGGNNEFGISKSRINSPSSSYSLHFQIPQIFQIPLSHSLFDLHDVQQGMFQPAQSSINDGNLSVFVNTAHSEPEITIPRESTPSSYTPSQQFGNVERNIDSPSAAFNGNDIVQFGEFFDIEEQNSIGILSQEQLDHNQLPNQSSRVDYEIENDAPVRHNRRSNQRRISTSSNNQS</sequence>
<evidence type="ECO:0000313" key="20">
    <source>
        <dbReference type="Proteomes" id="UP000324800"/>
    </source>
</evidence>
<dbReference type="InterPro" id="IPR001394">
    <property type="entry name" value="Peptidase_C19_UCH"/>
</dbReference>
<evidence type="ECO:0000256" key="7">
    <source>
        <dbReference type="ARBA" id="ARBA00022786"/>
    </source>
</evidence>
<evidence type="ECO:0000256" key="5">
    <source>
        <dbReference type="ARBA" id="ARBA00022723"/>
    </source>
</evidence>
<feature type="compositionally biased region" description="Basic and acidic residues" evidence="16">
    <location>
        <begin position="387"/>
        <end position="400"/>
    </location>
</feature>
<organism evidence="19 20">
    <name type="scientific">Streblomastix strix</name>
    <dbReference type="NCBI Taxonomy" id="222440"/>
    <lineage>
        <taxon>Eukaryota</taxon>
        <taxon>Metamonada</taxon>
        <taxon>Preaxostyla</taxon>
        <taxon>Oxymonadida</taxon>
        <taxon>Streblomastigidae</taxon>
        <taxon>Streblomastix</taxon>
    </lineage>
</organism>
<evidence type="ECO:0000256" key="15">
    <source>
        <dbReference type="PROSITE-ProRule" id="PRU00502"/>
    </source>
</evidence>
<evidence type="ECO:0000256" key="8">
    <source>
        <dbReference type="ARBA" id="ARBA00022801"/>
    </source>
</evidence>
<accession>A0A5J4W2C5</accession>
<feature type="compositionally biased region" description="Basic residues" evidence="16">
    <location>
        <begin position="401"/>
        <end position="411"/>
    </location>
</feature>
<evidence type="ECO:0000256" key="11">
    <source>
        <dbReference type="ARBA" id="ARBA00023015"/>
    </source>
</evidence>
<evidence type="ECO:0000313" key="19">
    <source>
        <dbReference type="EMBL" id="KAA6389134.1"/>
    </source>
</evidence>
<dbReference type="PROSITE" id="PS50235">
    <property type="entry name" value="USP_3"/>
    <property type="match status" value="1"/>
</dbReference>
<evidence type="ECO:0000259" key="17">
    <source>
        <dbReference type="PROSITE" id="PS50235"/>
    </source>
</evidence>
<evidence type="ECO:0000256" key="6">
    <source>
        <dbReference type="ARBA" id="ARBA00022771"/>
    </source>
</evidence>
<dbReference type="SUPFAM" id="SSF57850">
    <property type="entry name" value="RING/U-box"/>
    <property type="match status" value="1"/>
</dbReference>
<feature type="domain" description="USP" evidence="17">
    <location>
        <begin position="135"/>
        <end position="470"/>
    </location>
</feature>
<dbReference type="Gene3D" id="3.30.40.10">
    <property type="entry name" value="Zinc/RING finger domain, C3HC4 (zinc finger)"/>
    <property type="match status" value="1"/>
</dbReference>
<comment type="caution">
    <text evidence="19">The sequence shown here is derived from an EMBL/GenBank/DDBJ whole genome shotgun (WGS) entry which is preliminary data.</text>
</comment>
<dbReference type="AlphaFoldDB" id="A0A5J4W2C5"/>
<dbReference type="SUPFAM" id="SSF54001">
    <property type="entry name" value="Cysteine proteinases"/>
    <property type="match status" value="1"/>
</dbReference>
<feature type="compositionally biased region" description="Polar residues" evidence="16">
    <location>
        <begin position="725"/>
        <end position="737"/>
    </location>
</feature>
<comment type="subcellular location">
    <subcellularLocation>
        <location evidence="2">Nucleus</location>
    </subcellularLocation>
</comment>
<feature type="region of interest" description="Disordered" evidence="16">
    <location>
        <begin position="487"/>
        <end position="507"/>
    </location>
</feature>
<feature type="non-terminal residue" evidence="19">
    <location>
        <position position="767"/>
    </location>
</feature>
<keyword evidence="8" id="KW-0378">Hydrolase</keyword>
<evidence type="ECO:0000256" key="13">
    <source>
        <dbReference type="ARBA" id="ARBA00023242"/>
    </source>
</evidence>
<evidence type="ECO:0000256" key="9">
    <source>
        <dbReference type="ARBA" id="ARBA00022807"/>
    </source>
</evidence>
<feature type="region of interest" description="Disordered" evidence="16">
    <location>
        <begin position="215"/>
        <end position="249"/>
    </location>
</feature>
<dbReference type="InterPro" id="IPR050185">
    <property type="entry name" value="Ub_carboxyl-term_hydrolase"/>
</dbReference>
<dbReference type="InterPro" id="IPR028889">
    <property type="entry name" value="USP"/>
</dbReference>
<feature type="region of interest" description="Disordered" evidence="16">
    <location>
        <begin position="725"/>
        <end position="767"/>
    </location>
</feature>
<dbReference type="EMBL" id="SNRW01003706">
    <property type="protein sequence ID" value="KAA6389134.1"/>
    <property type="molecule type" value="Genomic_DNA"/>
</dbReference>
<dbReference type="PROSITE" id="PS00972">
    <property type="entry name" value="USP_1"/>
    <property type="match status" value="1"/>
</dbReference>
<dbReference type="GO" id="GO:0004843">
    <property type="term" value="F:cysteine-type deubiquitinase activity"/>
    <property type="evidence" value="ECO:0007669"/>
    <property type="project" value="UniProtKB-EC"/>
</dbReference>
<evidence type="ECO:0000259" key="18">
    <source>
        <dbReference type="PROSITE" id="PS50271"/>
    </source>
</evidence>
<dbReference type="InterPro" id="IPR013083">
    <property type="entry name" value="Znf_RING/FYVE/PHD"/>
</dbReference>
<keyword evidence="6 15" id="KW-0863">Zinc-finger</keyword>
<dbReference type="PROSITE" id="PS50271">
    <property type="entry name" value="ZF_UBP"/>
    <property type="match status" value="1"/>
</dbReference>
<feature type="compositionally biased region" description="Polar residues" evidence="16">
    <location>
        <begin position="757"/>
        <end position="767"/>
    </location>
</feature>
<evidence type="ECO:0000256" key="12">
    <source>
        <dbReference type="ARBA" id="ARBA00023163"/>
    </source>
</evidence>
<comment type="catalytic activity">
    <reaction evidence="1">
        <text>Thiol-dependent hydrolysis of ester, thioester, amide, peptide and isopeptide bonds formed by the C-terminal Gly of ubiquitin (a 76-residue protein attached to proteins as an intracellular targeting signal).</text>
        <dbReference type="EC" id="3.4.19.12"/>
    </reaction>
</comment>
<keyword evidence="4" id="KW-0645">Protease</keyword>
<dbReference type="PANTHER" id="PTHR21646:SF33">
    <property type="entry name" value="UBIQUITIN CARBOXYL-TERMINAL HYDROLASE 22"/>
    <property type="match status" value="1"/>
</dbReference>
<dbReference type="PANTHER" id="PTHR21646">
    <property type="entry name" value="UBIQUITIN CARBOXYL-TERMINAL HYDROLASE"/>
    <property type="match status" value="1"/>
</dbReference>
<reference evidence="19 20" key="1">
    <citation type="submission" date="2019-03" db="EMBL/GenBank/DDBJ databases">
        <title>Single cell metagenomics reveals metabolic interactions within the superorganism composed of flagellate Streblomastix strix and complex community of Bacteroidetes bacteria on its surface.</title>
        <authorList>
            <person name="Treitli S.C."/>
            <person name="Kolisko M."/>
            <person name="Husnik F."/>
            <person name="Keeling P."/>
            <person name="Hampl V."/>
        </authorList>
    </citation>
    <scope>NUCLEOTIDE SEQUENCE [LARGE SCALE GENOMIC DNA]</scope>
    <source>
        <strain evidence="19">ST1C</strain>
    </source>
</reference>
<evidence type="ECO:0000256" key="4">
    <source>
        <dbReference type="ARBA" id="ARBA00022670"/>
    </source>
</evidence>
<gene>
    <name evidence="19" type="ORF">EZS28_015343</name>
</gene>
<dbReference type="InterPro" id="IPR001607">
    <property type="entry name" value="Znf_UBP"/>
</dbReference>